<dbReference type="PANTHER" id="PTHR10587:SF128">
    <property type="entry name" value="POLYSACCHARIDE DEACETYLASE PDAB-RELATED"/>
    <property type="match status" value="1"/>
</dbReference>
<dbReference type="InterPro" id="IPR014132">
    <property type="entry name" value="PdaB-like"/>
</dbReference>
<gene>
    <name evidence="2" type="primary">cda1</name>
    <name evidence="2" type="ORF">GsuE55_30320</name>
</gene>
<protein>
    <submittedName>
        <fullName evidence="2">Polysaccharide deacetylase family sporulation protein PdaB</fullName>
    </submittedName>
</protein>
<dbReference type="InterPro" id="IPR011330">
    <property type="entry name" value="Glyco_hydro/deAcase_b/a-brl"/>
</dbReference>
<dbReference type="AlphaFoldDB" id="A0A679FT10"/>
<dbReference type="Proteomes" id="UP000501421">
    <property type="component" value="Chromosome"/>
</dbReference>
<name>A0A679FT10_9BACL</name>
<dbReference type="NCBIfam" id="TIGR02764">
    <property type="entry name" value="spore_ybaN_pdaB"/>
    <property type="match status" value="1"/>
</dbReference>
<dbReference type="RefSeq" id="WP_033842671.1">
    <property type="nucleotide sequence ID" value="NZ_AP022557.1"/>
</dbReference>
<evidence type="ECO:0000313" key="3">
    <source>
        <dbReference type="Proteomes" id="UP000501421"/>
    </source>
</evidence>
<dbReference type="EMBL" id="AP022557">
    <property type="protein sequence ID" value="BBW98199.1"/>
    <property type="molecule type" value="Genomic_DNA"/>
</dbReference>
<organism evidence="2 3">
    <name type="scientific">Geobacillus subterraneus</name>
    <dbReference type="NCBI Taxonomy" id="129338"/>
    <lineage>
        <taxon>Bacteria</taxon>
        <taxon>Bacillati</taxon>
        <taxon>Bacillota</taxon>
        <taxon>Bacilli</taxon>
        <taxon>Bacillales</taxon>
        <taxon>Anoxybacillaceae</taxon>
        <taxon>Geobacillus</taxon>
    </lineage>
</organism>
<dbReference type="PANTHER" id="PTHR10587">
    <property type="entry name" value="GLYCOSYL TRANSFERASE-RELATED"/>
    <property type="match status" value="1"/>
</dbReference>
<proteinExistence type="predicted"/>
<feature type="domain" description="NodB homology" evidence="1">
    <location>
        <begin position="54"/>
        <end position="234"/>
    </location>
</feature>
<dbReference type="InterPro" id="IPR002509">
    <property type="entry name" value="NODB_dom"/>
</dbReference>
<dbReference type="InterPro" id="IPR050248">
    <property type="entry name" value="Polysacc_deacetylase_ArnD"/>
</dbReference>
<accession>A0A679FT10</accession>
<reference evidence="3" key="1">
    <citation type="journal article" date="2020" name="Microbiol. Resour. Announc.">
        <title>Complete Genome Sequence of Geobacillus sp. Strain E55-1, Isolated from Mine Geyser in Japan.</title>
        <authorList>
            <person name="Miyazaki K."/>
            <person name="Hase E."/>
            <person name="Tokito N."/>
        </authorList>
    </citation>
    <scope>NUCLEOTIDE SEQUENCE [LARGE SCALE GENOMIC DNA]</scope>
    <source>
        <strain evidence="3">E55-1</strain>
    </source>
</reference>
<sequence>MFYALNGRMLKKALIIICSAFFTAVILYAYETNRPVFSLPSGPKAVYKVDNARGQVALTFDISWGDENAEQILDVLKQHGIKNATFFLSASWAERHPSVVKRIKEDGHEIGSMGYQFVNYTELESSKIRQDLMMAKKVFDTLGVKNVELLRPPGGNFNKIVLKIAHSLGYTVVHWSINSKDWLNPGTEQIVANVTNDLEPGDIVLLHASDSAKQTAKALPKIIAVMKENGYQNVSLSELLANGEAKSKGID</sequence>
<dbReference type="PROSITE" id="PS51677">
    <property type="entry name" value="NODB"/>
    <property type="match status" value="1"/>
</dbReference>
<dbReference type="SUPFAM" id="SSF88713">
    <property type="entry name" value="Glycoside hydrolase/deacetylase"/>
    <property type="match status" value="1"/>
</dbReference>
<dbReference type="Pfam" id="PF01522">
    <property type="entry name" value="Polysacc_deac_1"/>
    <property type="match status" value="1"/>
</dbReference>
<evidence type="ECO:0000259" key="1">
    <source>
        <dbReference type="PROSITE" id="PS51677"/>
    </source>
</evidence>
<dbReference type="GO" id="GO:0016020">
    <property type="term" value="C:membrane"/>
    <property type="evidence" value="ECO:0007669"/>
    <property type="project" value="TreeGrafter"/>
</dbReference>
<dbReference type="GO" id="GO:0005975">
    <property type="term" value="P:carbohydrate metabolic process"/>
    <property type="evidence" value="ECO:0007669"/>
    <property type="project" value="InterPro"/>
</dbReference>
<evidence type="ECO:0000313" key="2">
    <source>
        <dbReference type="EMBL" id="BBW98199.1"/>
    </source>
</evidence>
<dbReference type="Gene3D" id="3.20.20.370">
    <property type="entry name" value="Glycoside hydrolase/deacetylase"/>
    <property type="match status" value="1"/>
</dbReference>
<dbReference type="GO" id="GO:0016810">
    <property type="term" value="F:hydrolase activity, acting on carbon-nitrogen (but not peptide) bonds"/>
    <property type="evidence" value="ECO:0007669"/>
    <property type="project" value="InterPro"/>
</dbReference>
<keyword evidence="3" id="KW-1185">Reference proteome</keyword>